<accession>A0A445EBK2</accession>
<name>A0A445EBK2_ARAHY</name>
<protein>
    <submittedName>
        <fullName evidence="1">Uncharacterized protein</fullName>
    </submittedName>
</protein>
<dbReference type="EMBL" id="SDMP01000002">
    <property type="protein sequence ID" value="RYR72872.1"/>
    <property type="molecule type" value="Genomic_DNA"/>
</dbReference>
<organism evidence="1 2">
    <name type="scientific">Arachis hypogaea</name>
    <name type="common">Peanut</name>
    <dbReference type="NCBI Taxonomy" id="3818"/>
    <lineage>
        <taxon>Eukaryota</taxon>
        <taxon>Viridiplantae</taxon>
        <taxon>Streptophyta</taxon>
        <taxon>Embryophyta</taxon>
        <taxon>Tracheophyta</taxon>
        <taxon>Spermatophyta</taxon>
        <taxon>Magnoliopsida</taxon>
        <taxon>eudicotyledons</taxon>
        <taxon>Gunneridae</taxon>
        <taxon>Pentapetalae</taxon>
        <taxon>rosids</taxon>
        <taxon>fabids</taxon>
        <taxon>Fabales</taxon>
        <taxon>Fabaceae</taxon>
        <taxon>Papilionoideae</taxon>
        <taxon>50 kb inversion clade</taxon>
        <taxon>dalbergioids sensu lato</taxon>
        <taxon>Dalbergieae</taxon>
        <taxon>Pterocarpus clade</taxon>
        <taxon>Arachis</taxon>
    </lineage>
</organism>
<reference evidence="1 2" key="1">
    <citation type="submission" date="2019-01" db="EMBL/GenBank/DDBJ databases">
        <title>Sequencing of cultivated peanut Arachis hypogaea provides insights into genome evolution and oil improvement.</title>
        <authorList>
            <person name="Chen X."/>
        </authorList>
    </citation>
    <scope>NUCLEOTIDE SEQUENCE [LARGE SCALE GENOMIC DNA]</scope>
    <source>
        <strain evidence="2">cv. Fuhuasheng</strain>
        <tissue evidence="1">Leaves</tissue>
    </source>
</reference>
<dbReference type="AlphaFoldDB" id="A0A445EBK2"/>
<dbReference type="Proteomes" id="UP000289738">
    <property type="component" value="Chromosome A02"/>
</dbReference>
<keyword evidence="2" id="KW-1185">Reference proteome</keyword>
<evidence type="ECO:0000313" key="2">
    <source>
        <dbReference type="Proteomes" id="UP000289738"/>
    </source>
</evidence>
<gene>
    <name evidence="1" type="ORF">Ahy_A02g007102</name>
</gene>
<comment type="caution">
    <text evidence="1">The sequence shown here is derived from an EMBL/GenBank/DDBJ whole genome shotgun (WGS) entry which is preliminary data.</text>
</comment>
<proteinExistence type="predicted"/>
<evidence type="ECO:0000313" key="1">
    <source>
        <dbReference type="EMBL" id="RYR72872.1"/>
    </source>
</evidence>
<sequence>MAMVIVQKYHPQLLTNNSDGGTLAPTQVGRCLRRSLALTFRLRSLFQTTLRTFAPLSKT</sequence>